<dbReference type="PATRIC" id="fig|106634.4.peg.2303"/>
<feature type="transmembrane region" description="Helical" evidence="1">
    <location>
        <begin position="6"/>
        <end position="25"/>
    </location>
</feature>
<keyword evidence="1" id="KW-0812">Transmembrane</keyword>
<keyword evidence="1" id="KW-0472">Membrane</keyword>
<dbReference type="OrthoDB" id="869379at2"/>
<dbReference type="Pfam" id="PF07819">
    <property type="entry name" value="PGAP1"/>
    <property type="match status" value="1"/>
</dbReference>
<feature type="domain" description="GPI inositol-deacylase PGAP1-like alpha/beta" evidence="2">
    <location>
        <begin position="219"/>
        <end position="324"/>
    </location>
</feature>
<proteinExistence type="predicted"/>
<organism evidence="3 4">
    <name type="scientific">Thioalkalivibrio versutus</name>
    <dbReference type="NCBI Taxonomy" id="106634"/>
    <lineage>
        <taxon>Bacteria</taxon>
        <taxon>Pseudomonadati</taxon>
        <taxon>Pseudomonadota</taxon>
        <taxon>Gammaproteobacteria</taxon>
        <taxon>Chromatiales</taxon>
        <taxon>Ectothiorhodospiraceae</taxon>
        <taxon>Thioalkalivibrio</taxon>
    </lineage>
</organism>
<name>A0A0G3GAQ8_9GAMM</name>
<evidence type="ECO:0000313" key="4">
    <source>
        <dbReference type="Proteomes" id="UP000064201"/>
    </source>
</evidence>
<keyword evidence="1" id="KW-1133">Transmembrane helix</keyword>
<protein>
    <recommendedName>
        <fullName evidence="2">GPI inositol-deacylase PGAP1-like alpha/beta domain-containing protein</fullName>
    </recommendedName>
</protein>
<dbReference type="Gene3D" id="3.40.50.1820">
    <property type="entry name" value="alpha/beta hydrolase"/>
    <property type="match status" value="1"/>
</dbReference>
<dbReference type="PANTHER" id="PTHR37946:SF1">
    <property type="entry name" value="SLL1969 PROTEIN"/>
    <property type="match status" value="1"/>
</dbReference>
<gene>
    <name evidence="3" type="ORF">TVD_11290</name>
</gene>
<dbReference type="EMBL" id="CP011367">
    <property type="protein sequence ID" value="AKJ95901.1"/>
    <property type="molecule type" value="Genomic_DNA"/>
</dbReference>
<dbReference type="Proteomes" id="UP000064201">
    <property type="component" value="Chromosome"/>
</dbReference>
<reference evidence="3 4" key="1">
    <citation type="submission" date="2015-04" db="EMBL/GenBank/DDBJ databases">
        <title>Complete Sequence for the Genome of the Thioalkalivibrio versutus D301.</title>
        <authorList>
            <person name="Mu T."/>
            <person name="Zhou J."/>
            <person name="Xu X."/>
        </authorList>
    </citation>
    <scope>NUCLEOTIDE SEQUENCE [LARGE SCALE GENOMIC DNA]</scope>
    <source>
        <strain evidence="3 4">D301</strain>
    </source>
</reference>
<dbReference type="InterPro" id="IPR029058">
    <property type="entry name" value="AB_hydrolase_fold"/>
</dbReference>
<evidence type="ECO:0000313" key="3">
    <source>
        <dbReference type="EMBL" id="AKJ95901.1"/>
    </source>
</evidence>
<dbReference type="InterPro" id="IPR012908">
    <property type="entry name" value="PGAP1-ab_dom-like"/>
</dbReference>
<evidence type="ECO:0000256" key="1">
    <source>
        <dbReference type="SAM" id="Phobius"/>
    </source>
</evidence>
<sequence>MFGMGVLRVCAVLVVVMGLVGCSLLDAREQLARMGGACVISGTVGSNKGADGSERTGPYVVAVFREPVAGAVVSEPADHVVSARGGSWFFALEPGRYSVLAFLDEDGDRTHPAGAPVQHVAGGDSLDCGPGGRLTGIDIRVNGNDRLAHAIRLPDTRGPGAGAAPLSLGRVTAYGEIAHLEDPRFANEVARGSQWRPLDFVLAGYAGVYFLEPYDPARTPVLFVHGMNGSPRDFAGLLEGLDRERYQPWFYYYASGLPLQSAAAHLAQVVEELEVRHGVESLPVVAHSMGGLIARGFLNERARREAAATVPAMITLSTPWAGHERAQQGVDRSPVVIPVWRDMAPGSDYLEGLFADANTEVTELHLLFGYQRGEGGARATADGVVTLASMLHPPAQREAASVFGVATTHAGILSHPLVLERVDGLLSGVQGD</sequence>
<dbReference type="KEGG" id="tvr:TVD_11290"/>
<dbReference type="PANTHER" id="PTHR37946">
    <property type="entry name" value="SLL1969 PROTEIN"/>
    <property type="match status" value="1"/>
</dbReference>
<dbReference type="AlphaFoldDB" id="A0A0G3GAQ8"/>
<dbReference type="GO" id="GO:0016788">
    <property type="term" value="F:hydrolase activity, acting on ester bonds"/>
    <property type="evidence" value="ECO:0007669"/>
    <property type="project" value="InterPro"/>
</dbReference>
<accession>A0A0G3GAQ8</accession>
<dbReference type="STRING" id="106634.TVD_11290"/>
<dbReference type="SUPFAM" id="SSF53474">
    <property type="entry name" value="alpha/beta-Hydrolases"/>
    <property type="match status" value="1"/>
</dbReference>
<evidence type="ECO:0000259" key="2">
    <source>
        <dbReference type="Pfam" id="PF07819"/>
    </source>
</evidence>
<keyword evidence="4" id="KW-1185">Reference proteome</keyword>